<dbReference type="EC" id="3.4.19.12" evidence="2"/>
<keyword evidence="4" id="KW-0833">Ubl conjugation pathway</keyword>
<organism evidence="9 10">
    <name type="scientific">Sinanodonta woodiana</name>
    <name type="common">Chinese pond mussel</name>
    <name type="synonym">Anodonta woodiana</name>
    <dbReference type="NCBI Taxonomy" id="1069815"/>
    <lineage>
        <taxon>Eukaryota</taxon>
        <taxon>Metazoa</taxon>
        <taxon>Spiralia</taxon>
        <taxon>Lophotrochozoa</taxon>
        <taxon>Mollusca</taxon>
        <taxon>Bivalvia</taxon>
        <taxon>Autobranchia</taxon>
        <taxon>Heteroconchia</taxon>
        <taxon>Palaeoheterodonta</taxon>
        <taxon>Unionida</taxon>
        <taxon>Unionoidea</taxon>
        <taxon>Unionidae</taxon>
        <taxon>Unioninae</taxon>
        <taxon>Sinanodonta</taxon>
    </lineage>
</organism>
<comment type="caution">
    <text evidence="9">The sequence shown here is derived from an EMBL/GenBank/DDBJ whole genome shotgun (WGS) entry which is preliminary data.</text>
</comment>
<evidence type="ECO:0000256" key="4">
    <source>
        <dbReference type="ARBA" id="ARBA00022786"/>
    </source>
</evidence>
<evidence type="ECO:0000256" key="3">
    <source>
        <dbReference type="ARBA" id="ARBA00022670"/>
    </source>
</evidence>
<evidence type="ECO:0000256" key="2">
    <source>
        <dbReference type="ARBA" id="ARBA00012759"/>
    </source>
</evidence>
<dbReference type="FunFam" id="3.90.70.80:FF:000003">
    <property type="entry name" value="OTU domain-containing protein 6B"/>
    <property type="match status" value="1"/>
</dbReference>
<dbReference type="InterPro" id="IPR003323">
    <property type="entry name" value="OTU_dom"/>
</dbReference>
<proteinExistence type="predicted"/>
<dbReference type="PANTHER" id="PTHR12419">
    <property type="entry name" value="OTU DOMAIN CONTAINING PROTEIN"/>
    <property type="match status" value="1"/>
</dbReference>
<sequence length="301" mass="34379">MADHGDESMTEDDLFAEHKRQRKDLQAQTQKLKRSVPKGDKKKKKEVTEEIAKLEAELDQKQEQELAAFQQKQKTETTVKSLENLKTDDPPEEGEDDAPFDKVKKPSKAQKRRDKKAAQAREREERIREQEEENVFVARNVETAKIKKLLAERGLQIKEIASDGNCLYNAVAHQLSLKGIEASNEGLRQQTAEYMQNHEVEFIPFLTKENGDCYSHEDFVQYCKSLATTTAWGGQVEIQALSKVLKMSIEVVQAEGPSVQIGEENEGNPLIIIYHRHMYGLGEHYNSVQEKTDEEDEDGFS</sequence>
<evidence type="ECO:0000313" key="10">
    <source>
        <dbReference type="Proteomes" id="UP001634394"/>
    </source>
</evidence>
<dbReference type="AlphaFoldDB" id="A0ABD3VFK7"/>
<keyword evidence="6" id="KW-0788">Thiol protease</keyword>
<keyword evidence="5" id="KW-0378">Hydrolase</keyword>
<dbReference type="PROSITE" id="PS50802">
    <property type="entry name" value="OTU"/>
    <property type="match status" value="1"/>
</dbReference>
<dbReference type="EMBL" id="JBJQND010000012">
    <property type="protein sequence ID" value="KAL3860372.1"/>
    <property type="molecule type" value="Genomic_DNA"/>
</dbReference>
<keyword evidence="10" id="KW-1185">Reference proteome</keyword>
<dbReference type="GO" id="GO:0006508">
    <property type="term" value="P:proteolysis"/>
    <property type="evidence" value="ECO:0007669"/>
    <property type="project" value="UniProtKB-KW"/>
</dbReference>
<feature type="compositionally biased region" description="Basic and acidic residues" evidence="7">
    <location>
        <begin position="116"/>
        <end position="129"/>
    </location>
</feature>
<protein>
    <recommendedName>
        <fullName evidence="2">ubiquitinyl hydrolase 1</fullName>
        <ecNumber evidence="2">3.4.19.12</ecNumber>
    </recommendedName>
</protein>
<dbReference type="Proteomes" id="UP001634394">
    <property type="component" value="Unassembled WGS sequence"/>
</dbReference>
<feature type="region of interest" description="Disordered" evidence="7">
    <location>
        <begin position="66"/>
        <end position="130"/>
    </location>
</feature>
<dbReference type="InterPro" id="IPR038765">
    <property type="entry name" value="Papain-like_cys_pep_sf"/>
</dbReference>
<gene>
    <name evidence="9" type="ORF">ACJMK2_010507</name>
</gene>
<dbReference type="Gene3D" id="3.90.70.80">
    <property type="match status" value="1"/>
</dbReference>
<dbReference type="CDD" id="cd22761">
    <property type="entry name" value="OTU_OTUD6"/>
    <property type="match status" value="1"/>
</dbReference>
<dbReference type="PANTHER" id="PTHR12419:SF10">
    <property type="entry name" value="DEUBIQUITINASE OTUD6B"/>
    <property type="match status" value="1"/>
</dbReference>
<feature type="compositionally biased region" description="Basic residues" evidence="7">
    <location>
        <begin position="31"/>
        <end position="45"/>
    </location>
</feature>
<evidence type="ECO:0000256" key="1">
    <source>
        <dbReference type="ARBA" id="ARBA00000707"/>
    </source>
</evidence>
<dbReference type="Pfam" id="PF02338">
    <property type="entry name" value="OTU"/>
    <property type="match status" value="1"/>
</dbReference>
<evidence type="ECO:0000259" key="8">
    <source>
        <dbReference type="PROSITE" id="PS50802"/>
    </source>
</evidence>
<dbReference type="InterPro" id="IPR049772">
    <property type="entry name" value="OTU_OTUD6"/>
</dbReference>
<name>A0ABD3VFK7_SINWO</name>
<feature type="compositionally biased region" description="Basic residues" evidence="7">
    <location>
        <begin position="105"/>
        <end position="115"/>
    </location>
</feature>
<dbReference type="GO" id="GO:0004843">
    <property type="term" value="F:cysteine-type deubiquitinase activity"/>
    <property type="evidence" value="ECO:0007669"/>
    <property type="project" value="UniProtKB-EC"/>
</dbReference>
<feature type="compositionally biased region" description="Basic and acidic residues" evidence="7">
    <location>
        <begin position="73"/>
        <end position="89"/>
    </location>
</feature>
<keyword evidence="3" id="KW-0645">Protease</keyword>
<dbReference type="SUPFAM" id="SSF54001">
    <property type="entry name" value="Cysteine proteinases"/>
    <property type="match status" value="1"/>
</dbReference>
<evidence type="ECO:0000313" key="9">
    <source>
        <dbReference type="EMBL" id="KAL3860372.1"/>
    </source>
</evidence>
<comment type="catalytic activity">
    <reaction evidence="1">
        <text>Thiol-dependent hydrolysis of ester, thioester, amide, peptide and isopeptide bonds formed by the C-terminal Gly of ubiquitin (a 76-residue protein attached to proteins as an intracellular targeting signal).</text>
        <dbReference type="EC" id="3.4.19.12"/>
    </reaction>
</comment>
<feature type="domain" description="OTU" evidence="8">
    <location>
        <begin position="155"/>
        <end position="291"/>
    </location>
</feature>
<evidence type="ECO:0000256" key="7">
    <source>
        <dbReference type="SAM" id="MobiDB-lite"/>
    </source>
</evidence>
<feature type="region of interest" description="Disordered" evidence="7">
    <location>
        <begin position="1"/>
        <end position="48"/>
    </location>
</feature>
<accession>A0ABD3VFK7</accession>
<evidence type="ECO:0000256" key="6">
    <source>
        <dbReference type="ARBA" id="ARBA00022807"/>
    </source>
</evidence>
<evidence type="ECO:0000256" key="5">
    <source>
        <dbReference type="ARBA" id="ARBA00022801"/>
    </source>
</evidence>
<reference evidence="9 10" key="1">
    <citation type="submission" date="2024-11" db="EMBL/GenBank/DDBJ databases">
        <title>Chromosome-level genome assembly of the freshwater bivalve Anodonta woodiana.</title>
        <authorList>
            <person name="Chen X."/>
        </authorList>
    </citation>
    <scope>NUCLEOTIDE SEQUENCE [LARGE SCALE GENOMIC DNA]</scope>
    <source>
        <strain evidence="9">MN2024</strain>
        <tissue evidence="9">Gills</tissue>
    </source>
</reference>
<dbReference type="InterPro" id="IPR050704">
    <property type="entry name" value="Peptidase_C85-like"/>
</dbReference>